<protein>
    <recommendedName>
        <fullName evidence="2">RNase H type-1 domain-containing protein</fullName>
    </recommendedName>
</protein>
<dbReference type="PANTHER" id="PTHR47074:SF53">
    <property type="entry name" value="REVERSE TRANSCRIPTASE-LIKE PROTEIN"/>
    <property type="match status" value="1"/>
</dbReference>
<proteinExistence type="predicted"/>
<reference evidence="3 4" key="1">
    <citation type="submission" date="2021-05" db="EMBL/GenBank/DDBJ databases">
        <title>Genome Assembly of Synthetic Allotetraploid Brassica napus Reveals Homoeologous Exchanges between Subgenomes.</title>
        <authorList>
            <person name="Davis J.T."/>
        </authorList>
    </citation>
    <scope>NUCLEOTIDE SEQUENCE [LARGE SCALE GENOMIC DNA]</scope>
    <source>
        <strain evidence="4">cv. Da-Ae</strain>
        <tissue evidence="3">Seedling</tissue>
    </source>
</reference>
<evidence type="ECO:0000313" key="3">
    <source>
        <dbReference type="EMBL" id="KAH0890448.1"/>
    </source>
</evidence>
<keyword evidence="4" id="KW-1185">Reference proteome</keyword>
<dbReference type="Pfam" id="PF13456">
    <property type="entry name" value="RVT_3"/>
    <property type="match status" value="1"/>
</dbReference>
<organism evidence="3 4">
    <name type="scientific">Brassica napus</name>
    <name type="common">Rape</name>
    <dbReference type="NCBI Taxonomy" id="3708"/>
    <lineage>
        <taxon>Eukaryota</taxon>
        <taxon>Viridiplantae</taxon>
        <taxon>Streptophyta</taxon>
        <taxon>Embryophyta</taxon>
        <taxon>Tracheophyta</taxon>
        <taxon>Spermatophyta</taxon>
        <taxon>Magnoliopsida</taxon>
        <taxon>eudicotyledons</taxon>
        <taxon>Gunneridae</taxon>
        <taxon>Pentapetalae</taxon>
        <taxon>rosids</taxon>
        <taxon>malvids</taxon>
        <taxon>Brassicales</taxon>
        <taxon>Brassicaceae</taxon>
        <taxon>Brassiceae</taxon>
        <taxon>Brassica</taxon>
    </lineage>
</organism>
<accession>A0ABQ8ADA8</accession>
<dbReference type="InterPro" id="IPR002156">
    <property type="entry name" value="RNaseH_domain"/>
</dbReference>
<evidence type="ECO:0000256" key="1">
    <source>
        <dbReference type="SAM" id="MobiDB-lite"/>
    </source>
</evidence>
<dbReference type="PANTHER" id="PTHR47074">
    <property type="entry name" value="BNAC02G40300D PROTEIN"/>
    <property type="match status" value="1"/>
</dbReference>
<feature type="domain" description="RNase H type-1" evidence="2">
    <location>
        <begin position="125"/>
        <end position="240"/>
    </location>
</feature>
<name>A0ABQ8ADA8_BRANA</name>
<dbReference type="InterPro" id="IPR052929">
    <property type="entry name" value="RNase_H-like_EbsB-rel"/>
</dbReference>
<sequence>MIARPPMYMQDSIVDLTLKVSDLFIPNTDLWDKEKVRDTFTPEDAERVLKLKPLLSRPDSDVWGLTNHMGYTTQSAYQLLSAAWKLAQIPPPTGGDPVQTPAQPPPTSHQWERPPQDFLKCNIGSAWDHRYGLSGAGWLVRDHQGIAINHSRRAFVGSMSKREADLKSLHWAVESMVNMRLNNVILEASSIELRESLLEPHRFPELQSLIANILLLLSRLVSLSLLHVQESRNRVSNAIAVSVTADLRTQSYVAAGGPSWLSHTILSEAQAM</sequence>
<comment type="caution">
    <text evidence="3">The sequence shown here is derived from an EMBL/GenBank/DDBJ whole genome shotgun (WGS) entry which is preliminary data.</text>
</comment>
<dbReference type="Proteomes" id="UP000824890">
    <property type="component" value="Unassembled WGS sequence"/>
</dbReference>
<evidence type="ECO:0000259" key="2">
    <source>
        <dbReference type="Pfam" id="PF13456"/>
    </source>
</evidence>
<gene>
    <name evidence="3" type="ORF">HID58_052877</name>
</gene>
<dbReference type="EMBL" id="JAGKQM010000013">
    <property type="protein sequence ID" value="KAH0890448.1"/>
    <property type="molecule type" value="Genomic_DNA"/>
</dbReference>
<evidence type="ECO:0000313" key="4">
    <source>
        <dbReference type="Proteomes" id="UP000824890"/>
    </source>
</evidence>
<feature type="region of interest" description="Disordered" evidence="1">
    <location>
        <begin position="90"/>
        <end position="113"/>
    </location>
</feature>